<evidence type="ECO:0000256" key="1">
    <source>
        <dbReference type="SAM" id="MobiDB-lite"/>
    </source>
</evidence>
<organism evidence="2">
    <name type="scientific">Kwoniella pini CBS 10737</name>
    <dbReference type="NCBI Taxonomy" id="1296096"/>
    <lineage>
        <taxon>Eukaryota</taxon>
        <taxon>Fungi</taxon>
        <taxon>Dikarya</taxon>
        <taxon>Basidiomycota</taxon>
        <taxon>Agaricomycotina</taxon>
        <taxon>Tremellomycetes</taxon>
        <taxon>Tremellales</taxon>
        <taxon>Cryptococcaceae</taxon>
        <taxon>Kwoniella</taxon>
    </lineage>
</organism>
<dbReference type="KEGG" id="kpin:30175797"/>
<reference evidence="2" key="1">
    <citation type="submission" date="2013-07" db="EMBL/GenBank/DDBJ databases">
        <title>The Genome Sequence of Cryptococcus pinus CBS10737.</title>
        <authorList>
            <consortium name="The Broad Institute Genome Sequencing Platform"/>
            <person name="Cuomo C."/>
            <person name="Litvintseva A."/>
            <person name="Chen Y."/>
            <person name="Heitman J."/>
            <person name="Sun S."/>
            <person name="Springer D."/>
            <person name="Dromer F."/>
            <person name="Young S.K."/>
            <person name="Zeng Q."/>
            <person name="Gargeya S."/>
            <person name="Fitzgerald M."/>
            <person name="Abouelleil A."/>
            <person name="Alvarado L."/>
            <person name="Berlin A.M."/>
            <person name="Chapman S.B."/>
            <person name="Dewar J."/>
            <person name="Goldberg J."/>
            <person name="Griggs A."/>
            <person name="Gujja S."/>
            <person name="Hansen M."/>
            <person name="Howarth C."/>
            <person name="Imamovic A."/>
            <person name="Larimer J."/>
            <person name="McCowan C."/>
            <person name="Murphy C."/>
            <person name="Pearson M."/>
            <person name="Priest M."/>
            <person name="Roberts A."/>
            <person name="Saif S."/>
            <person name="Shea T."/>
            <person name="Sykes S."/>
            <person name="Wortman J."/>
            <person name="Nusbaum C."/>
            <person name="Birren B."/>
        </authorList>
    </citation>
    <scope>NUCLEOTIDE SEQUENCE [LARGE SCALE GENOMIC DNA]</scope>
    <source>
        <strain evidence="2">CBS 10737</strain>
    </source>
</reference>
<feature type="region of interest" description="Disordered" evidence="1">
    <location>
        <begin position="1"/>
        <end position="35"/>
    </location>
</feature>
<dbReference type="Proteomes" id="UP000094020">
    <property type="component" value="Chromosome 9"/>
</dbReference>
<dbReference type="RefSeq" id="XP_019007794.1">
    <property type="nucleotide sequence ID" value="XM_019159122.1"/>
</dbReference>
<evidence type="ECO:0000313" key="3">
    <source>
        <dbReference type="EMBL" id="WWC72719.1"/>
    </source>
</evidence>
<sequence>MREDARKTKPEMKEKQEMMESGYQPYSNTFSSVQSSDRSVRVPDWRTFLPEAKKIFEIQKYDYLAVNEGEIGQLLSQASYLTNSFKSPYIGSHNDSNSISSTERGNLTNAQYQAPHLEPSFSGANLTNDPRCQGQENSLFGQNQAVYSNQASFPNQAFDPDQAFYSSQAFNPDTADTPMVNVHNFRQHVPAQRYDMPNAPGTVNYAIGDLTGLTDKEFKDLVDAQTSQQNH</sequence>
<feature type="compositionally biased region" description="Basic and acidic residues" evidence="1">
    <location>
        <begin position="1"/>
        <end position="18"/>
    </location>
</feature>
<dbReference type="GeneID" id="30175797"/>
<proteinExistence type="predicted"/>
<protein>
    <submittedName>
        <fullName evidence="2">Uncharacterized protein</fullName>
    </submittedName>
</protein>
<gene>
    <name evidence="2" type="ORF">I206_07428</name>
    <name evidence="3" type="ORF">I206_106683</name>
</gene>
<evidence type="ECO:0000313" key="2">
    <source>
        <dbReference type="EMBL" id="OCF46575.1"/>
    </source>
</evidence>
<dbReference type="EMBL" id="CP144527">
    <property type="protein sequence ID" value="WWC72719.1"/>
    <property type="molecule type" value="Genomic_DNA"/>
</dbReference>
<keyword evidence="4" id="KW-1185">Reference proteome</keyword>
<dbReference type="AlphaFoldDB" id="A0A1B9HTH7"/>
<accession>A0A1B9HTH7</accession>
<reference evidence="3" key="4">
    <citation type="submission" date="2024-02" db="EMBL/GenBank/DDBJ databases">
        <title>Comparative genomics of Cryptococcus and Kwoniella reveals pathogenesis evolution and contrasting modes of karyotype evolution via chromosome fusion or intercentromeric recombination.</title>
        <authorList>
            <person name="Coelho M.A."/>
            <person name="David-Palma M."/>
            <person name="Shea T."/>
            <person name="Bowers K."/>
            <person name="McGinley-Smith S."/>
            <person name="Mohammad A.W."/>
            <person name="Gnirke A."/>
            <person name="Yurkov A.M."/>
            <person name="Nowrousian M."/>
            <person name="Sun S."/>
            <person name="Cuomo C.A."/>
            <person name="Heitman J."/>
        </authorList>
    </citation>
    <scope>NUCLEOTIDE SEQUENCE</scope>
    <source>
        <strain evidence="3">CBS 10737</strain>
    </source>
</reference>
<reference evidence="2" key="3">
    <citation type="submission" date="2016-07" db="EMBL/GenBank/DDBJ databases">
        <title>Evolution of pathogenesis and genome organization in the Tremellales.</title>
        <authorList>
            <person name="Cuomo C."/>
            <person name="Litvintseva A."/>
            <person name="Heitman J."/>
            <person name="Chen Y."/>
            <person name="Sun S."/>
            <person name="Springer D."/>
            <person name="Dromer F."/>
            <person name="Young S."/>
            <person name="Zeng Q."/>
            <person name="Chapman S."/>
            <person name="Gujja S."/>
            <person name="Saif S."/>
            <person name="Birren B."/>
        </authorList>
    </citation>
    <scope>NUCLEOTIDE SEQUENCE</scope>
    <source>
        <strain evidence="2">CBS 10737</strain>
    </source>
</reference>
<evidence type="ECO:0000313" key="4">
    <source>
        <dbReference type="Proteomes" id="UP000094020"/>
    </source>
</evidence>
<reference evidence="3" key="2">
    <citation type="submission" date="2013-07" db="EMBL/GenBank/DDBJ databases">
        <authorList>
            <consortium name="The Broad Institute Genome Sequencing Platform"/>
            <person name="Cuomo C."/>
            <person name="Litvintseva A."/>
            <person name="Chen Y."/>
            <person name="Heitman J."/>
            <person name="Sun S."/>
            <person name="Springer D."/>
            <person name="Dromer F."/>
            <person name="Young S.K."/>
            <person name="Zeng Q."/>
            <person name="Gargeya S."/>
            <person name="Fitzgerald M."/>
            <person name="Abouelleil A."/>
            <person name="Alvarado L."/>
            <person name="Berlin A.M."/>
            <person name="Chapman S.B."/>
            <person name="Dewar J."/>
            <person name="Goldberg J."/>
            <person name="Griggs A."/>
            <person name="Gujja S."/>
            <person name="Hansen M."/>
            <person name="Howarth C."/>
            <person name="Imamovic A."/>
            <person name="Larimer J."/>
            <person name="McCowan C."/>
            <person name="Murphy C."/>
            <person name="Pearson M."/>
            <person name="Priest M."/>
            <person name="Roberts A."/>
            <person name="Saif S."/>
            <person name="Shea T."/>
            <person name="Sykes S."/>
            <person name="Wortman J."/>
            <person name="Nusbaum C."/>
            <person name="Birren B."/>
        </authorList>
    </citation>
    <scope>NUCLEOTIDE SEQUENCE</scope>
    <source>
        <strain evidence="3">CBS 10737</strain>
    </source>
</reference>
<dbReference type="EMBL" id="KI894016">
    <property type="protein sequence ID" value="OCF46575.1"/>
    <property type="molecule type" value="Genomic_DNA"/>
</dbReference>
<name>A0A1B9HTH7_9TREE</name>